<feature type="binding site" evidence="16">
    <location>
        <position position="152"/>
    </location>
    <ligand>
        <name>NADP(+)</name>
        <dbReference type="ChEBI" id="CHEBI:58349"/>
    </ligand>
</feature>
<feature type="active site" description="Proton donor" evidence="15">
    <location>
        <position position="51"/>
    </location>
</feature>
<protein>
    <recommendedName>
        <fullName evidence="14">Riboflavin biosynthesis protein RibD</fullName>
    </recommendedName>
    <domain>
        <recommendedName>
            <fullName evidence="14">Diaminohydroxyphosphoribosylaminopyrimidine deaminase</fullName>
            <shortName evidence="14">DRAP deaminase</shortName>
            <ecNumber evidence="14">3.5.4.26</ecNumber>
        </recommendedName>
        <alternativeName>
            <fullName evidence="14">Riboflavin-specific deaminase</fullName>
        </alternativeName>
    </domain>
    <domain>
        <recommendedName>
            <fullName evidence="14">5-amino-6-(5-phosphoribosylamino)uracil reductase</fullName>
            <ecNumber evidence="14">1.1.1.193</ecNumber>
        </recommendedName>
        <alternativeName>
            <fullName evidence="14">HTP reductase</fullName>
        </alternativeName>
    </domain>
</protein>
<dbReference type="InterPro" id="IPR004794">
    <property type="entry name" value="Eubact_RibD"/>
</dbReference>
<dbReference type="InterPro" id="IPR016192">
    <property type="entry name" value="APOBEC/CMP_deaminase_Zn-bd"/>
</dbReference>
<dbReference type="EC" id="1.1.1.193" evidence="14"/>
<feature type="binding site" evidence="16">
    <location>
        <position position="194"/>
    </location>
    <ligand>
        <name>NADP(+)</name>
        <dbReference type="ChEBI" id="CHEBI:58349"/>
    </ligand>
</feature>
<feature type="binding site" evidence="16">
    <location>
        <begin position="284"/>
        <end position="290"/>
    </location>
    <ligand>
        <name>NADP(+)</name>
        <dbReference type="ChEBI" id="CHEBI:58349"/>
    </ligand>
</feature>
<dbReference type="PANTHER" id="PTHR38011:SF7">
    <property type="entry name" value="2,5-DIAMINO-6-RIBOSYLAMINO-4(3H)-PYRIMIDINONE 5'-PHOSPHATE REDUCTASE"/>
    <property type="match status" value="1"/>
</dbReference>
<feature type="binding site" evidence="17">
    <location>
        <position position="85"/>
    </location>
    <ligand>
        <name>Zn(2+)</name>
        <dbReference type="ChEBI" id="CHEBI:29105"/>
        <note>catalytic</note>
    </ligand>
</feature>
<comment type="caution">
    <text evidence="19">The sequence shown here is derived from an EMBL/GenBank/DDBJ whole genome shotgun (WGS) entry which is preliminary data.</text>
</comment>
<feature type="binding site" evidence="17">
    <location>
        <position position="49"/>
    </location>
    <ligand>
        <name>Zn(2+)</name>
        <dbReference type="ChEBI" id="CHEBI:29105"/>
        <note>catalytic</note>
    </ligand>
</feature>
<reference evidence="19 20" key="1">
    <citation type="submission" date="2015-11" db="EMBL/GenBank/DDBJ databases">
        <title>Draft genome sequences of new species of the genus Lactobacillus isolated from orchardgrass silage.</title>
        <authorList>
            <person name="Tohno M."/>
            <person name="Tanizawa Y."/>
            <person name="Arita M."/>
        </authorList>
    </citation>
    <scope>NUCLEOTIDE SEQUENCE [LARGE SCALE GENOMIC DNA]</scope>
    <source>
        <strain evidence="19 20">IWT5</strain>
    </source>
</reference>
<keyword evidence="7 14" id="KW-0479">Metal-binding</keyword>
<dbReference type="PROSITE" id="PS00903">
    <property type="entry name" value="CYT_DCMP_DEAMINASES_1"/>
    <property type="match status" value="1"/>
</dbReference>
<comment type="function">
    <text evidence="1 14">Converts 2,5-diamino-6-(ribosylamino)-4(3h)-pyrimidinone 5'-phosphate into 5-amino-6-(ribosylamino)-2,4(1h,3h)-pyrimidinedione 5'-phosphate.</text>
</comment>
<feature type="binding site" evidence="16">
    <location>
        <position position="198"/>
    </location>
    <ligand>
        <name>NADP(+)</name>
        <dbReference type="ChEBI" id="CHEBI:58349"/>
    </ligand>
</feature>
<name>A0A1Z5J085_9LACO</name>
<evidence type="ECO:0000256" key="16">
    <source>
        <dbReference type="PIRSR" id="PIRSR006769-2"/>
    </source>
</evidence>
<comment type="similarity">
    <text evidence="4 14">In the N-terminal section; belongs to the cytidine and deoxycytidylate deaminase family.</text>
</comment>
<dbReference type="CDD" id="cd01284">
    <property type="entry name" value="Riboflavin_deaminase-reductase"/>
    <property type="match status" value="1"/>
</dbReference>
<dbReference type="AlphaFoldDB" id="A0A1Z5J085"/>
<dbReference type="Gene3D" id="3.40.140.10">
    <property type="entry name" value="Cytidine Deaminase, domain 2"/>
    <property type="match status" value="1"/>
</dbReference>
<keyword evidence="8 14" id="KW-0862">Zinc</keyword>
<evidence type="ECO:0000256" key="11">
    <source>
        <dbReference type="ARBA" id="ARBA00023268"/>
    </source>
</evidence>
<dbReference type="InterPro" id="IPR016193">
    <property type="entry name" value="Cytidine_deaminase-like"/>
</dbReference>
<dbReference type="Pfam" id="PF01872">
    <property type="entry name" value="RibD_C"/>
    <property type="match status" value="1"/>
</dbReference>
<keyword evidence="6 14" id="KW-0686">Riboflavin biosynthesis</keyword>
<dbReference type="GO" id="GO:0009231">
    <property type="term" value="P:riboflavin biosynthetic process"/>
    <property type="evidence" value="ECO:0007669"/>
    <property type="project" value="UniProtKB-UniPathway"/>
</dbReference>
<comment type="pathway">
    <text evidence="3 14">Cofactor biosynthesis; riboflavin biosynthesis; 5-amino-6-(D-ribitylamino)uracil from GTP: step 3/4.</text>
</comment>
<evidence type="ECO:0000256" key="1">
    <source>
        <dbReference type="ARBA" id="ARBA00002151"/>
    </source>
</evidence>
<dbReference type="NCBIfam" id="TIGR00326">
    <property type="entry name" value="eubact_ribD"/>
    <property type="match status" value="1"/>
</dbReference>
<comment type="catalytic activity">
    <reaction evidence="12 14">
        <text>5-amino-6-(5-phospho-D-ribitylamino)uracil + NADP(+) = 5-amino-6-(5-phospho-D-ribosylamino)uracil + NADPH + H(+)</text>
        <dbReference type="Rhea" id="RHEA:17845"/>
        <dbReference type="ChEBI" id="CHEBI:15378"/>
        <dbReference type="ChEBI" id="CHEBI:57783"/>
        <dbReference type="ChEBI" id="CHEBI:58349"/>
        <dbReference type="ChEBI" id="CHEBI:58421"/>
        <dbReference type="ChEBI" id="CHEBI:58453"/>
        <dbReference type="EC" id="1.1.1.193"/>
    </reaction>
</comment>
<evidence type="ECO:0000256" key="4">
    <source>
        <dbReference type="ARBA" id="ARBA00005259"/>
    </source>
</evidence>
<feature type="binding site" evidence="16">
    <location>
        <position position="202"/>
    </location>
    <ligand>
        <name>substrate</name>
    </ligand>
</feature>
<organism evidence="19 20">
    <name type="scientific">Secundilactobacillus silagincola</name>
    <dbReference type="NCBI Taxonomy" id="1714681"/>
    <lineage>
        <taxon>Bacteria</taxon>
        <taxon>Bacillati</taxon>
        <taxon>Bacillota</taxon>
        <taxon>Bacilli</taxon>
        <taxon>Lactobacillales</taxon>
        <taxon>Lactobacillaceae</taxon>
        <taxon>Secundilactobacillus</taxon>
    </lineage>
</organism>
<dbReference type="PROSITE" id="PS51747">
    <property type="entry name" value="CYT_DCMP_DEAMINASES_2"/>
    <property type="match status" value="1"/>
</dbReference>
<dbReference type="RefSeq" id="WP_098823422.1">
    <property type="nucleotide sequence ID" value="NZ_BCMJ01000001.1"/>
</dbReference>
<dbReference type="Proteomes" id="UP000223370">
    <property type="component" value="Unassembled WGS sequence"/>
</dbReference>
<dbReference type="GO" id="GO:0008270">
    <property type="term" value="F:zinc ion binding"/>
    <property type="evidence" value="ECO:0007669"/>
    <property type="project" value="InterPro"/>
</dbReference>
<evidence type="ECO:0000256" key="9">
    <source>
        <dbReference type="ARBA" id="ARBA00022857"/>
    </source>
</evidence>
<dbReference type="SUPFAM" id="SSF53927">
    <property type="entry name" value="Cytidine deaminase-like"/>
    <property type="match status" value="1"/>
</dbReference>
<evidence type="ECO:0000256" key="17">
    <source>
        <dbReference type="PIRSR" id="PIRSR006769-3"/>
    </source>
</evidence>
<evidence type="ECO:0000256" key="12">
    <source>
        <dbReference type="ARBA" id="ARBA00049861"/>
    </source>
</evidence>
<dbReference type="InterPro" id="IPR050765">
    <property type="entry name" value="Riboflavin_Biosynth_HTPR"/>
</dbReference>
<evidence type="ECO:0000256" key="13">
    <source>
        <dbReference type="ARBA" id="ARBA00049886"/>
    </source>
</evidence>
<evidence type="ECO:0000256" key="7">
    <source>
        <dbReference type="ARBA" id="ARBA00022723"/>
    </source>
</evidence>
<dbReference type="GO" id="GO:0008835">
    <property type="term" value="F:diaminohydroxyphosphoribosylaminopyrimidine deaminase activity"/>
    <property type="evidence" value="ECO:0007669"/>
    <property type="project" value="UniProtKB-EC"/>
</dbReference>
<evidence type="ECO:0000259" key="18">
    <source>
        <dbReference type="PROSITE" id="PS51747"/>
    </source>
</evidence>
<gene>
    <name evidence="19" type="primary">ribD</name>
    <name evidence="19" type="ORF">IWT5_00166</name>
</gene>
<feature type="binding site" evidence="16">
    <location>
        <position position="282"/>
    </location>
    <ligand>
        <name>substrate</name>
    </ligand>
</feature>
<feature type="binding site" evidence="16">
    <location>
        <position position="182"/>
    </location>
    <ligand>
        <name>substrate</name>
    </ligand>
</feature>
<evidence type="ECO:0000313" key="19">
    <source>
        <dbReference type="EMBL" id="GAX07433.1"/>
    </source>
</evidence>
<evidence type="ECO:0000256" key="5">
    <source>
        <dbReference type="ARBA" id="ARBA00007417"/>
    </source>
</evidence>
<evidence type="ECO:0000256" key="10">
    <source>
        <dbReference type="ARBA" id="ARBA00023002"/>
    </source>
</evidence>
<keyword evidence="10 14" id="KW-0560">Oxidoreductase</keyword>
<sequence>MCESKYFQIAVAVAKRGTDTWTNPQVGAAIVKDQRVLAVGYHHQFGQRHAEIDALAQLDDISQAQGATMYVTLEPCSHYGKTPPCAKRLAEVGIAEVIIGQLDPNPIVSGKGVAILKAHGIKVKVLGDSQGLNVAYNYFYQHGRPLVTLKYAMSLDGKINGAEKKRTLLTQTAAQQDVQKLRRHQQVILVGEHTLSIDNPRLTVRTSSMVFPPIRAALVHHIDQVDPKSHLFDESAPTWFFSEMAATRPLPKNVQVFVKPRWTPAAVVQHLASEGIQSLLVEGGSHLQAAFIAAGLVDNVVVYISPMMLGGAGLPAAIGQSLTSQTQFETPTISVLGPDIRLQTRKV</sequence>
<keyword evidence="20" id="KW-1185">Reference proteome</keyword>
<evidence type="ECO:0000256" key="14">
    <source>
        <dbReference type="PIRNR" id="PIRNR006769"/>
    </source>
</evidence>
<feature type="binding site" evidence="16">
    <location>
        <position position="205"/>
    </location>
    <ligand>
        <name>substrate</name>
    </ligand>
</feature>
<dbReference type="InterPro" id="IPR002125">
    <property type="entry name" value="CMP_dCMP_dom"/>
</dbReference>
<dbReference type="PIRSF" id="PIRSF006769">
    <property type="entry name" value="RibD"/>
    <property type="match status" value="1"/>
</dbReference>
<keyword evidence="9 14" id="KW-0521">NADP</keyword>
<feature type="binding site" evidence="17">
    <location>
        <position position="76"/>
    </location>
    <ligand>
        <name>Zn(2+)</name>
        <dbReference type="ChEBI" id="CHEBI:29105"/>
        <note>catalytic</note>
    </ligand>
</feature>
<evidence type="ECO:0000256" key="8">
    <source>
        <dbReference type="ARBA" id="ARBA00022833"/>
    </source>
</evidence>
<evidence type="ECO:0000313" key="20">
    <source>
        <dbReference type="Proteomes" id="UP000223370"/>
    </source>
</evidence>
<comment type="cofactor">
    <cofactor evidence="14 17">
        <name>Zn(2+)</name>
        <dbReference type="ChEBI" id="CHEBI:29105"/>
    </cofactor>
    <text evidence="14 17">Binds 1 zinc ion.</text>
</comment>
<feature type="domain" description="CMP/dCMP-type deaminase" evidence="18">
    <location>
        <begin position="1"/>
        <end position="123"/>
    </location>
</feature>
<dbReference type="GO" id="GO:0008703">
    <property type="term" value="F:5-amino-6-(5-phosphoribosylamino)uracil reductase activity"/>
    <property type="evidence" value="ECO:0007669"/>
    <property type="project" value="UniProtKB-EC"/>
</dbReference>
<comment type="catalytic activity">
    <reaction evidence="13 14">
        <text>2,5-diamino-6-hydroxy-4-(5-phosphoribosylamino)-pyrimidine + H2O + H(+) = 5-amino-6-(5-phospho-D-ribosylamino)uracil + NH4(+)</text>
        <dbReference type="Rhea" id="RHEA:21868"/>
        <dbReference type="ChEBI" id="CHEBI:15377"/>
        <dbReference type="ChEBI" id="CHEBI:15378"/>
        <dbReference type="ChEBI" id="CHEBI:28938"/>
        <dbReference type="ChEBI" id="CHEBI:58453"/>
        <dbReference type="ChEBI" id="CHEBI:58614"/>
        <dbReference type="EC" id="3.5.4.26"/>
    </reaction>
</comment>
<comment type="similarity">
    <text evidence="5 14">In the C-terminal section; belongs to the HTP reductase family.</text>
</comment>
<dbReference type="OrthoDB" id="9800865at2"/>
<keyword evidence="14" id="KW-0378">Hydrolase</keyword>
<evidence type="ECO:0000256" key="2">
    <source>
        <dbReference type="ARBA" id="ARBA00004882"/>
    </source>
</evidence>
<keyword evidence="11" id="KW-0511">Multifunctional enzyme</keyword>
<dbReference type="SUPFAM" id="SSF53597">
    <property type="entry name" value="Dihydrofolate reductase-like"/>
    <property type="match status" value="1"/>
</dbReference>
<evidence type="ECO:0000256" key="6">
    <source>
        <dbReference type="ARBA" id="ARBA00022619"/>
    </source>
</evidence>
<dbReference type="InterPro" id="IPR002734">
    <property type="entry name" value="RibDG_C"/>
</dbReference>
<dbReference type="Gene3D" id="3.40.430.10">
    <property type="entry name" value="Dihydrofolate Reductase, subunit A"/>
    <property type="match status" value="1"/>
</dbReference>
<dbReference type="EC" id="3.5.4.26" evidence="14"/>
<dbReference type="InterPro" id="IPR024072">
    <property type="entry name" value="DHFR-like_dom_sf"/>
</dbReference>
<proteinExistence type="inferred from homology"/>
<evidence type="ECO:0000256" key="15">
    <source>
        <dbReference type="PIRSR" id="PIRSR006769-1"/>
    </source>
</evidence>
<dbReference type="EMBL" id="BCMJ01000001">
    <property type="protein sequence ID" value="GAX07433.1"/>
    <property type="molecule type" value="Genomic_DNA"/>
</dbReference>
<dbReference type="Pfam" id="PF00383">
    <property type="entry name" value="dCMP_cyt_deam_1"/>
    <property type="match status" value="1"/>
</dbReference>
<accession>A0A1Z5J085</accession>
<evidence type="ECO:0000256" key="3">
    <source>
        <dbReference type="ARBA" id="ARBA00004910"/>
    </source>
</evidence>
<comment type="pathway">
    <text evidence="2 14">Cofactor biosynthesis; riboflavin biosynthesis; 5-amino-6-(D-ribitylamino)uracil from GTP: step 2/4.</text>
</comment>
<dbReference type="UniPathway" id="UPA00275">
    <property type="reaction ID" value="UER00401"/>
</dbReference>
<dbReference type="PANTHER" id="PTHR38011">
    <property type="entry name" value="DIHYDROFOLATE REDUCTASE FAMILY PROTEIN (AFU_ORTHOLOGUE AFUA_8G06820)"/>
    <property type="match status" value="1"/>
</dbReference>